<dbReference type="GO" id="GO:0004252">
    <property type="term" value="F:serine-type endopeptidase activity"/>
    <property type="evidence" value="ECO:0007669"/>
    <property type="project" value="InterPro"/>
</dbReference>
<dbReference type="Proteomes" id="UP000197596">
    <property type="component" value="Unassembled WGS sequence"/>
</dbReference>
<dbReference type="GO" id="GO:0005829">
    <property type="term" value="C:cytosol"/>
    <property type="evidence" value="ECO:0007669"/>
    <property type="project" value="TreeGrafter"/>
</dbReference>
<protein>
    <submittedName>
        <fullName evidence="6">S9 family peptidase</fullName>
    </submittedName>
</protein>
<evidence type="ECO:0000313" key="7">
    <source>
        <dbReference type="Proteomes" id="UP000197596"/>
    </source>
</evidence>
<keyword evidence="2" id="KW-0378">Hydrolase</keyword>
<accession>A0A2D0B606</accession>
<name>A0A2D0B606_9BURK</name>
<organism evidence="6 7">
    <name type="scientific">Herbaspirillum robiniae</name>
    <dbReference type="NCBI Taxonomy" id="2014887"/>
    <lineage>
        <taxon>Bacteria</taxon>
        <taxon>Pseudomonadati</taxon>
        <taxon>Pseudomonadota</taxon>
        <taxon>Betaproteobacteria</taxon>
        <taxon>Burkholderiales</taxon>
        <taxon>Oxalobacteraceae</taxon>
        <taxon>Herbaspirillum</taxon>
    </lineage>
</organism>
<dbReference type="InterPro" id="IPR023302">
    <property type="entry name" value="Pept_S9A_N"/>
</dbReference>
<dbReference type="SUPFAM" id="SSF53474">
    <property type="entry name" value="alpha/beta-Hydrolases"/>
    <property type="match status" value="1"/>
</dbReference>
<dbReference type="InterPro" id="IPR051167">
    <property type="entry name" value="Prolyl_oligopep/macrocyclase"/>
</dbReference>
<dbReference type="PANTHER" id="PTHR42881">
    <property type="entry name" value="PROLYL ENDOPEPTIDASE"/>
    <property type="match status" value="1"/>
</dbReference>
<reference evidence="6 7" key="1">
    <citation type="submission" date="2017-06" db="EMBL/GenBank/DDBJ databases">
        <title>Herbaspirillum phytohormonus sp. nov., isolated from the root nodule of Robinia pseudoacacia in lead-zinc mine.</title>
        <authorList>
            <person name="Fan M."/>
            <person name="Lin Y."/>
        </authorList>
    </citation>
    <scope>NUCLEOTIDE SEQUENCE [LARGE SCALE GENOMIC DNA]</scope>
    <source>
        <strain evidence="6 7">HZ10</strain>
    </source>
</reference>
<evidence type="ECO:0000259" key="4">
    <source>
        <dbReference type="Pfam" id="PF00326"/>
    </source>
</evidence>
<gene>
    <name evidence="6" type="ORF">CEJ42_22760</name>
</gene>
<evidence type="ECO:0000256" key="3">
    <source>
        <dbReference type="ARBA" id="ARBA00022825"/>
    </source>
</evidence>
<dbReference type="InterPro" id="IPR001375">
    <property type="entry name" value="Peptidase_S9_cat"/>
</dbReference>
<dbReference type="SUPFAM" id="SSF50993">
    <property type="entry name" value="Peptidase/esterase 'gauge' domain"/>
    <property type="match status" value="1"/>
</dbReference>
<dbReference type="Pfam" id="PF00326">
    <property type="entry name" value="Peptidase_S9"/>
    <property type="match status" value="1"/>
</dbReference>
<dbReference type="GO" id="GO:0070012">
    <property type="term" value="F:oligopeptidase activity"/>
    <property type="evidence" value="ECO:0007669"/>
    <property type="project" value="TreeGrafter"/>
</dbReference>
<dbReference type="InterPro" id="IPR002470">
    <property type="entry name" value="Peptidase_S9A"/>
</dbReference>
<evidence type="ECO:0000256" key="2">
    <source>
        <dbReference type="ARBA" id="ARBA00022801"/>
    </source>
</evidence>
<feature type="domain" description="Peptidase S9A N-terminal" evidence="5">
    <location>
        <begin position="43"/>
        <end position="255"/>
    </location>
</feature>
<evidence type="ECO:0000313" key="6">
    <source>
        <dbReference type="EMBL" id="OWY26777.1"/>
    </source>
</evidence>
<dbReference type="Gene3D" id="3.40.50.1820">
    <property type="entry name" value="alpha/beta hydrolase"/>
    <property type="match status" value="1"/>
</dbReference>
<dbReference type="PANTHER" id="PTHR42881:SF13">
    <property type="entry name" value="PROLYL ENDOPEPTIDASE"/>
    <property type="match status" value="1"/>
</dbReference>
<dbReference type="AlphaFoldDB" id="A0A2D0B606"/>
<dbReference type="Gene3D" id="2.130.10.120">
    <property type="entry name" value="Prolyl oligopeptidase, N-terminal domain"/>
    <property type="match status" value="1"/>
</dbReference>
<keyword evidence="1" id="KW-0645">Protease</keyword>
<evidence type="ECO:0000259" key="5">
    <source>
        <dbReference type="Pfam" id="PF02897"/>
    </source>
</evidence>
<feature type="domain" description="Peptidase S9 prolyl oligopeptidase catalytic" evidence="4">
    <location>
        <begin position="511"/>
        <end position="713"/>
    </location>
</feature>
<comment type="caution">
    <text evidence="6">The sequence shown here is derived from an EMBL/GenBank/DDBJ whole genome shotgun (WGS) entry which is preliminary data.</text>
</comment>
<proteinExistence type="predicted"/>
<evidence type="ECO:0000256" key="1">
    <source>
        <dbReference type="ARBA" id="ARBA00022670"/>
    </source>
</evidence>
<dbReference type="GO" id="GO:0006508">
    <property type="term" value="P:proteolysis"/>
    <property type="evidence" value="ECO:0007669"/>
    <property type="project" value="UniProtKB-KW"/>
</dbReference>
<dbReference type="InterPro" id="IPR029058">
    <property type="entry name" value="AB_hydrolase_fold"/>
</dbReference>
<dbReference type="PRINTS" id="PR00862">
    <property type="entry name" value="PROLIGOPTASE"/>
</dbReference>
<dbReference type="EMBL" id="NJGU01000016">
    <property type="protein sequence ID" value="OWY26777.1"/>
    <property type="molecule type" value="Genomic_DNA"/>
</dbReference>
<dbReference type="Pfam" id="PF02897">
    <property type="entry name" value="Peptidase_S9_N"/>
    <property type="match status" value="1"/>
</dbReference>
<sequence>MPNGKFRRQFFKRAVLAATVGGAIAALAGLLGSSRRRAAGTQPDELLWLEEQEGARALDWVAQENARTLAAFAQGPAFEPLRGNILAALNQDGRIPWVSNYGGQYYNFWQDQAHPLGLWRRTTPAQYRKPDPHWETVLDLDELSRQEGVEFALSGITPLEPEYRYCLVSLSAGGGDAAEVREFDLLEKRFVPDGFSLPAAKSQVSWISRDELFVATDFGPDSLTRSGYPRSARRWRRGEPLTAARIVYEGAQQEDGVVATHDPEPGFERDYVFRLIDSRRVQTFLLQSDGGLLPLDVPLDATATGYREHLLVTLASDWEVGGRTYPAGSLLVANLEAFLAGARDFDVLFAPAPGRGLGGYDCTRDHLILRIMEDVSTRLEILTPERGAWRRAPLGDARSLSAIGAAAVRRDSNEYFLSVGEFLRPPALYCGNLDTADAPELLKQESPAFDAQRYEVSQHFAVSQDGTRVPYFQLSRRGIARDGSHPTLLTGYGGFEESLLPEYLGAGAIGWLERGGVHVVANIRGGGEYGPQWHQAALKRERHRAYEDFAAVAQDLVARGITVPARLGARGGSNGGLLVGNMLIRYPELFGSIVCEVPLLDMQRYTRLGAGASWIAEYGDPELPEEWAFLKTYSPFHNLRPGMACPPVLFCTAVNDDRTHPAHARKMAARMRQMGLDQAYFYESDAGGHGGSIDNEQAAFTEALVSEFLWRHLAA</sequence>
<keyword evidence="3" id="KW-0720">Serine protease</keyword>